<reference evidence="1 2" key="1">
    <citation type="submission" date="2018-10" db="EMBL/GenBank/DDBJ databases">
        <title>A high-quality apple genome assembly.</title>
        <authorList>
            <person name="Hu J."/>
        </authorList>
    </citation>
    <scope>NUCLEOTIDE SEQUENCE [LARGE SCALE GENOMIC DNA]</scope>
    <source>
        <strain evidence="2">cv. HFTH1</strain>
        <tissue evidence="1">Young leaf</tissue>
    </source>
</reference>
<comment type="caution">
    <text evidence="1">The sequence shown here is derived from an EMBL/GenBank/DDBJ whole genome shotgun (WGS) entry which is preliminary data.</text>
</comment>
<organism evidence="1 2">
    <name type="scientific">Malus domestica</name>
    <name type="common">Apple</name>
    <name type="synonym">Pyrus malus</name>
    <dbReference type="NCBI Taxonomy" id="3750"/>
    <lineage>
        <taxon>Eukaryota</taxon>
        <taxon>Viridiplantae</taxon>
        <taxon>Streptophyta</taxon>
        <taxon>Embryophyta</taxon>
        <taxon>Tracheophyta</taxon>
        <taxon>Spermatophyta</taxon>
        <taxon>Magnoliopsida</taxon>
        <taxon>eudicotyledons</taxon>
        <taxon>Gunneridae</taxon>
        <taxon>Pentapetalae</taxon>
        <taxon>rosids</taxon>
        <taxon>fabids</taxon>
        <taxon>Rosales</taxon>
        <taxon>Rosaceae</taxon>
        <taxon>Amygdaloideae</taxon>
        <taxon>Maleae</taxon>
        <taxon>Malus</taxon>
    </lineage>
</organism>
<dbReference type="EMBL" id="RDQH01000338">
    <property type="protein sequence ID" value="RXH80688.1"/>
    <property type="molecule type" value="Genomic_DNA"/>
</dbReference>
<evidence type="ECO:0000313" key="1">
    <source>
        <dbReference type="EMBL" id="RXH80688.1"/>
    </source>
</evidence>
<accession>A0A498IAB2</accession>
<proteinExistence type="predicted"/>
<sequence length="160" mass="17457">MTGDTPVVPISADVTSRPGVDHFPGLLHHCSTILSTLSLPFPYSFVFGKSRATSQWVTQWVTHPGSVLAFFSLNFRVTMEPGASELLKGLVLGRDGNIHLRITLLGDWVTHLGSALASFSLNFEVLTKPEANELPKCLVLSRDENIHLRITPLGDVGCYS</sequence>
<name>A0A498IAB2_MALDO</name>
<dbReference type="AlphaFoldDB" id="A0A498IAB2"/>
<gene>
    <name evidence="1" type="ORF">DVH24_004602</name>
</gene>
<dbReference type="Proteomes" id="UP000290289">
    <property type="component" value="Chromosome 12"/>
</dbReference>
<keyword evidence="2" id="KW-1185">Reference proteome</keyword>
<protein>
    <submittedName>
        <fullName evidence="1">Uncharacterized protein</fullName>
    </submittedName>
</protein>
<evidence type="ECO:0000313" key="2">
    <source>
        <dbReference type="Proteomes" id="UP000290289"/>
    </source>
</evidence>